<keyword evidence="5" id="KW-0812">Transmembrane</keyword>
<dbReference type="PANTHER" id="PTHR11923:SF89">
    <property type="entry name" value="GH15894P"/>
    <property type="match status" value="1"/>
</dbReference>
<proteinExistence type="inferred from homology"/>
<protein>
    <submittedName>
        <fullName evidence="9">Uncharacterized protein</fullName>
    </submittedName>
</protein>
<evidence type="ECO:0000256" key="3">
    <source>
        <dbReference type="ARBA" id="ARBA00010532"/>
    </source>
</evidence>
<evidence type="ECO:0000313" key="10">
    <source>
        <dbReference type="Proteomes" id="UP000075883"/>
    </source>
</evidence>
<keyword evidence="4" id="KW-1003">Cell membrane</keyword>
<accession>A0A182ME21</accession>
<comment type="similarity">
    <text evidence="3">Belongs to the CD36 family.</text>
</comment>
<dbReference type="PANTHER" id="PTHR11923">
    <property type="entry name" value="SCAVENGER RECEPTOR CLASS B TYPE-1 SR-B1"/>
    <property type="match status" value="1"/>
</dbReference>
<dbReference type="EnsemblMetazoa" id="ACUA015980-RA">
    <property type="protein sequence ID" value="ACUA015980-PA"/>
    <property type="gene ID" value="ACUA015980"/>
</dbReference>
<dbReference type="Proteomes" id="UP000075883">
    <property type="component" value="Unassembled WGS sequence"/>
</dbReference>
<evidence type="ECO:0000256" key="5">
    <source>
        <dbReference type="ARBA" id="ARBA00022692"/>
    </source>
</evidence>
<evidence type="ECO:0000256" key="2">
    <source>
        <dbReference type="ARBA" id="ARBA00004236"/>
    </source>
</evidence>
<evidence type="ECO:0000313" key="9">
    <source>
        <dbReference type="EnsemblMetazoa" id="ACUA015980-PA"/>
    </source>
</evidence>
<keyword evidence="10" id="KW-1185">Reference proteome</keyword>
<comment type="function">
    <text evidence="1">Plays an olfactory role that is not restricted to pheromone sensitivity.</text>
</comment>
<dbReference type="VEuPathDB" id="VectorBase:ACUA015980"/>
<dbReference type="AlphaFoldDB" id="A0A182ME21"/>
<reference evidence="9" key="2">
    <citation type="submission" date="2020-05" db="UniProtKB">
        <authorList>
            <consortium name="EnsemblMetazoa"/>
        </authorList>
    </citation>
    <scope>IDENTIFICATION</scope>
    <source>
        <strain evidence="9">A-37</strain>
    </source>
</reference>
<evidence type="ECO:0000256" key="7">
    <source>
        <dbReference type="ARBA" id="ARBA00023136"/>
    </source>
</evidence>
<keyword evidence="6" id="KW-1133">Transmembrane helix</keyword>
<evidence type="ECO:0000256" key="8">
    <source>
        <dbReference type="ARBA" id="ARBA00023180"/>
    </source>
</evidence>
<dbReference type="EMBL" id="AXCM01018277">
    <property type="status" value="NOT_ANNOTATED_CDS"/>
    <property type="molecule type" value="Genomic_DNA"/>
</dbReference>
<keyword evidence="8" id="KW-0325">Glycoprotein</keyword>
<dbReference type="InterPro" id="IPR002159">
    <property type="entry name" value="CD36_fam"/>
</dbReference>
<evidence type="ECO:0000256" key="6">
    <source>
        <dbReference type="ARBA" id="ARBA00022989"/>
    </source>
</evidence>
<dbReference type="Pfam" id="PF01130">
    <property type="entry name" value="CD36"/>
    <property type="match status" value="1"/>
</dbReference>
<evidence type="ECO:0000256" key="4">
    <source>
        <dbReference type="ARBA" id="ARBA00022475"/>
    </source>
</evidence>
<keyword evidence="7" id="KW-0472">Membrane</keyword>
<reference evidence="10" key="1">
    <citation type="submission" date="2013-09" db="EMBL/GenBank/DDBJ databases">
        <title>The Genome Sequence of Anopheles culicifacies species A.</title>
        <authorList>
            <consortium name="The Broad Institute Genomics Platform"/>
            <person name="Neafsey D.E."/>
            <person name="Besansky N."/>
            <person name="Howell P."/>
            <person name="Walton C."/>
            <person name="Young S.K."/>
            <person name="Zeng Q."/>
            <person name="Gargeya S."/>
            <person name="Fitzgerald M."/>
            <person name="Haas B."/>
            <person name="Abouelleil A."/>
            <person name="Allen A.W."/>
            <person name="Alvarado L."/>
            <person name="Arachchi H.M."/>
            <person name="Berlin A.M."/>
            <person name="Chapman S.B."/>
            <person name="Gainer-Dewar J."/>
            <person name="Goldberg J."/>
            <person name="Griggs A."/>
            <person name="Gujja S."/>
            <person name="Hansen M."/>
            <person name="Howarth C."/>
            <person name="Imamovic A."/>
            <person name="Ireland A."/>
            <person name="Larimer J."/>
            <person name="McCowan C."/>
            <person name="Murphy C."/>
            <person name="Pearson M."/>
            <person name="Poon T.W."/>
            <person name="Priest M."/>
            <person name="Roberts A."/>
            <person name="Saif S."/>
            <person name="Shea T."/>
            <person name="Sisk P."/>
            <person name="Sykes S."/>
            <person name="Wortman J."/>
            <person name="Nusbaum C."/>
            <person name="Birren B."/>
        </authorList>
    </citation>
    <scope>NUCLEOTIDE SEQUENCE [LARGE SCALE GENOMIC DNA]</scope>
    <source>
        <strain evidence="10">A-37</strain>
    </source>
</reference>
<sequence>MFLHMHKPTQLILEDRLTMREFMPYFQWWKNTDDVLITCRIFIFNFTNTHRWLHGTDDQLAVEEVVPIVYRETLVHDNVQFHEHNSTMSYVTRRRLVFMPDRNVPGILNQTITVPNIALLGVAARMEEDNFFMKRGFNFIYALSRDSVFRQMTVYDYLWNMRPPILKEARKYVPGMVPTENVGVLQTMYEDNEEHVNVRYGKHYGNDQFFMMNTYEYEPTVPGFSLAKGDCFASIQNSTEGATYPQNLDEHSALIYWRKTLCRAVALYFDRRVYRGPLLGYKYVLPDDSYDRLPNSTADCYKGQFGLLEDGMTDLSKCSRDQ</sequence>
<dbReference type="GO" id="GO:0005044">
    <property type="term" value="F:scavenger receptor activity"/>
    <property type="evidence" value="ECO:0007669"/>
    <property type="project" value="TreeGrafter"/>
</dbReference>
<dbReference type="STRING" id="139723.A0A182ME21"/>
<comment type="subcellular location">
    <subcellularLocation>
        <location evidence="2">Cell membrane</location>
    </subcellularLocation>
</comment>
<name>A0A182ME21_9DIPT</name>
<dbReference type="GO" id="GO:0005886">
    <property type="term" value="C:plasma membrane"/>
    <property type="evidence" value="ECO:0007669"/>
    <property type="project" value="UniProtKB-SubCell"/>
</dbReference>
<organism evidence="9 10">
    <name type="scientific">Anopheles culicifacies</name>
    <dbReference type="NCBI Taxonomy" id="139723"/>
    <lineage>
        <taxon>Eukaryota</taxon>
        <taxon>Metazoa</taxon>
        <taxon>Ecdysozoa</taxon>
        <taxon>Arthropoda</taxon>
        <taxon>Hexapoda</taxon>
        <taxon>Insecta</taxon>
        <taxon>Pterygota</taxon>
        <taxon>Neoptera</taxon>
        <taxon>Endopterygota</taxon>
        <taxon>Diptera</taxon>
        <taxon>Nematocera</taxon>
        <taxon>Culicoidea</taxon>
        <taxon>Culicidae</taxon>
        <taxon>Anophelinae</taxon>
        <taxon>Anopheles</taxon>
        <taxon>culicifacies species complex</taxon>
    </lineage>
</organism>
<evidence type="ECO:0000256" key="1">
    <source>
        <dbReference type="ARBA" id="ARBA00003156"/>
    </source>
</evidence>
<dbReference type="GO" id="GO:0005737">
    <property type="term" value="C:cytoplasm"/>
    <property type="evidence" value="ECO:0007669"/>
    <property type="project" value="TreeGrafter"/>
</dbReference>